<dbReference type="AlphaFoldDB" id="A0A1E3LX25"/>
<dbReference type="OrthoDB" id="7337138at2"/>
<organism evidence="2 3">
    <name type="scientific">Sphingomonas turrisvirgatae</name>
    <dbReference type="NCBI Taxonomy" id="1888892"/>
    <lineage>
        <taxon>Bacteria</taxon>
        <taxon>Pseudomonadati</taxon>
        <taxon>Pseudomonadota</taxon>
        <taxon>Alphaproteobacteria</taxon>
        <taxon>Sphingomonadales</taxon>
        <taxon>Sphingomonadaceae</taxon>
        <taxon>Sphingomonas</taxon>
    </lineage>
</organism>
<feature type="chain" id="PRO_5009132130" evidence="1">
    <location>
        <begin position="24"/>
        <end position="232"/>
    </location>
</feature>
<dbReference type="Gene3D" id="1.25.40.10">
    <property type="entry name" value="Tetratricopeptide repeat domain"/>
    <property type="match status" value="1"/>
</dbReference>
<dbReference type="STRING" id="1888892.BFL28_01625"/>
<gene>
    <name evidence="2" type="ORF">BFL28_01625</name>
</gene>
<keyword evidence="3" id="KW-1185">Reference proteome</keyword>
<name>A0A1E3LX25_9SPHN</name>
<reference evidence="2 3" key="1">
    <citation type="submission" date="2016-08" db="EMBL/GenBank/DDBJ databases">
        <title>Draft genome of the agarase producing Sphingomonas sp. MCT13.</title>
        <authorList>
            <person name="D'Andrea M.M."/>
            <person name="Rossolini G.M."/>
            <person name="Thaller M.C."/>
        </authorList>
    </citation>
    <scope>NUCLEOTIDE SEQUENCE [LARGE SCALE GENOMIC DNA]</scope>
    <source>
        <strain evidence="2 3">MCT13</strain>
    </source>
</reference>
<sequence length="232" mass="24509">MRLRRNCLLAAMLLSLPWGTAAASGQDGAAPPATLTGTDARSRSLYLTLIRNLRRAGQVHAALAHLDAFDRQFPRSDDAALLRGDCLTDIARHAEAAAVFQKLTRGKQAAAAAYAGLGRIDALSERWAAAAANYALAVQRAPTMAAYLSDYGFVLLRAQRPRDAVFRLRQAVELDAGDARARNNLILALAASGDDAAARQLLATVADPQQKADLEAELARPAVAAATAQPAS</sequence>
<dbReference type="InterPro" id="IPR011990">
    <property type="entry name" value="TPR-like_helical_dom_sf"/>
</dbReference>
<dbReference type="Pfam" id="PF13432">
    <property type="entry name" value="TPR_16"/>
    <property type="match status" value="2"/>
</dbReference>
<evidence type="ECO:0000313" key="2">
    <source>
        <dbReference type="EMBL" id="ODP37705.1"/>
    </source>
</evidence>
<comment type="caution">
    <text evidence="2">The sequence shown here is derived from an EMBL/GenBank/DDBJ whole genome shotgun (WGS) entry which is preliminary data.</text>
</comment>
<dbReference type="RefSeq" id="WP_069320427.1">
    <property type="nucleotide sequence ID" value="NZ_MDDS01000024.1"/>
</dbReference>
<feature type="signal peptide" evidence="1">
    <location>
        <begin position="1"/>
        <end position="23"/>
    </location>
</feature>
<evidence type="ECO:0000313" key="3">
    <source>
        <dbReference type="Proteomes" id="UP000094487"/>
    </source>
</evidence>
<protein>
    <submittedName>
        <fullName evidence="2">Uncharacterized protein</fullName>
    </submittedName>
</protein>
<accession>A0A1E3LX25</accession>
<dbReference type="SUPFAM" id="SSF48452">
    <property type="entry name" value="TPR-like"/>
    <property type="match status" value="1"/>
</dbReference>
<dbReference type="Proteomes" id="UP000094487">
    <property type="component" value="Unassembled WGS sequence"/>
</dbReference>
<dbReference type="EMBL" id="MDDS01000024">
    <property type="protein sequence ID" value="ODP37705.1"/>
    <property type="molecule type" value="Genomic_DNA"/>
</dbReference>
<evidence type="ECO:0000256" key="1">
    <source>
        <dbReference type="SAM" id="SignalP"/>
    </source>
</evidence>
<keyword evidence="1" id="KW-0732">Signal</keyword>
<proteinExistence type="predicted"/>